<protein>
    <submittedName>
        <fullName evidence="1">Uncharacterized protein</fullName>
    </submittedName>
</protein>
<sequence length="60" mass="6687">MPALQPAAKSNQPLANFFCHVDNFGTGLSVKKMYPKYIFSVRASWSGGTQSLYFRIHCSS</sequence>
<reference evidence="1 2" key="1">
    <citation type="submission" date="2017-06" db="EMBL/GenBank/DDBJ databases">
        <authorList>
            <person name="Varghese N."/>
            <person name="Submissions S."/>
        </authorList>
    </citation>
    <scope>NUCLEOTIDE SEQUENCE [LARGE SCALE GENOMIC DNA]</scope>
    <source>
        <strain evidence="1 2">DSM 19840</strain>
    </source>
</reference>
<name>A0ABY1SGG8_9FLAO</name>
<dbReference type="Proteomes" id="UP000198337">
    <property type="component" value="Unassembled WGS sequence"/>
</dbReference>
<keyword evidence="2" id="KW-1185">Reference proteome</keyword>
<evidence type="ECO:0000313" key="2">
    <source>
        <dbReference type="Proteomes" id="UP000198337"/>
    </source>
</evidence>
<gene>
    <name evidence="1" type="ORF">SAMN04488009_1865</name>
</gene>
<evidence type="ECO:0000313" key="1">
    <source>
        <dbReference type="EMBL" id="SNR45528.1"/>
    </source>
</evidence>
<comment type="caution">
    <text evidence="1">The sequence shown here is derived from an EMBL/GenBank/DDBJ whole genome shotgun (WGS) entry which is preliminary data.</text>
</comment>
<organism evidence="1 2">
    <name type="scientific">Maribacter sedimenticola</name>
    <dbReference type="NCBI Taxonomy" id="228956"/>
    <lineage>
        <taxon>Bacteria</taxon>
        <taxon>Pseudomonadati</taxon>
        <taxon>Bacteroidota</taxon>
        <taxon>Flavobacteriia</taxon>
        <taxon>Flavobacteriales</taxon>
        <taxon>Flavobacteriaceae</taxon>
        <taxon>Maribacter</taxon>
    </lineage>
</organism>
<accession>A0ABY1SGG8</accession>
<proteinExistence type="predicted"/>
<dbReference type="EMBL" id="FZNV01000002">
    <property type="protein sequence ID" value="SNR45528.1"/>
    <property type="molecule type" value="Genomic_DNA"/>
</dbReference>